<dbReference type="OrthoDB" id="422209at2759"/>
<evidence type="ECO:0000313" key="3">
    <source>
        <dbReference type="EMBL" id="CAE7414135.1"/>
    </source>
</evidence>
<feature type="domain" description="BTB" evidence="2">
    <location>
        <begin position="311"/>
        <end position="378"/>
    </location>
</feature>
<dbReference type="PANTHER" id="PTHR24413">
    <property type="entry name" value="SPECKLE-TYPE POZ PROTEIN"/>
    <property type="match status" value="1"/>
</dbReference>
<accession>A0A812R1E5</accession>
<dbReference type="InterPro" id="IPR000210">
    <property type="entry name" value="BTB/POZ_dom"/>
</dbReference>
<dbReference type="Gene3D" id="1.25.40.420">
    <property type="match status" value="1"/>
</dbReference>
<feature type="compositionally biased region" description="Basic and acidic residues" evidence="1">
    <location>
        <begin position="63"/>
        <end position="84"/>
    </location>
</feature>
<evidence type="ECO:0000256" key="1">
    <source>
        <dbReference type="SAM" id="MobiDB-lite"/>
    </source>
</evidence>
<evidence type="ECO:0000313" key="4">
    <source>
        <dbReference type="Proteomes" id="UP000649617"/>
    </source>
</evidence>
<dbReference type="InterPro" id="IPR011333">
    <property type="entry name" value="SKP1/BTB/POZ_sf"/>
</dbReference>
<keyword evidence="4" id="KW-1185">Reference proteome</keyword>
<dbReference type="EMBL" id="CAJNIZ010018680">
    <property type="protein sequence ID" value="CAE7414135.1"/>
    <property type="molecule type" value="Genomic_DNA"/>
</dbReference>
<comment type="caution">
    <text evidence="3">The sequence shown here is derived from an EMBL/GenBank/DDBJ whole genome shotgun (WGS) entry which is preliminary data.</text>
</comment>
<protein>
    <submittedName>
        <fullName evidence="3">BPM1 protein</fullName>
    </submittedName>
</protein>
<name>A0A812R1E5_SYMPI</name>
<dbReference type="Gene3D" id="3.30.710.10">
    <property type="entry name" value="Potassium Channel Kv1.1, Chain A"/>
    <property type="match status" value="1"/>
</dbReference>
<dbReference type="AlphaFoldDB" id="A0A812R1E5"/>
<sequence>MANGGAEALRAEIEAVRAELRAEDARSHDCLAQIAAAEERQRLRRELEELRGELRSKQRRNSSNRELRESVDADRAGRFRDSSHPRRLRRIVPNAMQHRSFSGQGSTQFSQGVAQGEYLWQMTGMSWLRDALRVLEDSWDEEDTSYASSACFKVGSTEFQLVYHPDAGRLSHQEFGSLAIRFFRSSGQDEGTCFRYRLYIKGHDGTFVQWGETGHSRVDSYADVAYVGPDVYWSWEGNRSPTFTASGIFGLSYEELLQSEWVNDDVLTVKCALEVRPGFLEAHDLDLDPANLLEPGLSHDMQVLLDKGGSSDVQFIVKEQVIHAHSQVLSARSEVFEKQLAAGMQETMTKVIVIEDCPAATFKAFLKFLYTDQLPSLEELASETSASGATSSDDTSRLDDMQAVIQMEAMQLGEYVLQIKDIGQTSCTQTYSAQQLEKRCLAYIKNHMSKVMKLPSYMEMVQTWPELMLKINLFLTGATEADTAEVLEAHRTPMTADAGDESAVDL</sequence>
<dbReference type="Pfam" id="PF00651">
    <property type="entry name" value="BTB"/>
    <property type="match status" value="1"/>
</dbReference>
<gene>
    <name evidence="3" type="primary">BPM1</name>
    <name evidence="3" type="ORF">SPIL2461_LOCUS10214</name>
</gene>
<evidence type="ECO:0000259" key="2">
    <source>
        <dbReference type="PROSITE" id="PS50097"/>
    </source>
</evidence>
<feature type="region of interest" description="Disordered" evidence="1">
    <location>
        <begin position="55"/>
        <end position="88"/>
    </location>
</feature>
<dbReference type="Proteomes" id="UP000649617">
    <property type="component" value="Unassembled WGS sequence"/>
</dbReference>
<reference evidence="3" key="1">
    <citation type="submission" date="2021-02" db="EMBL/GenBank/DDBJ databases">
        <authorList>
            <person name="Dougan E. K."/>
            <person name="Rhodes N."/>
            <person name="Thang M."/>
            <person name="Chan C."/>
        </authorList>
    </citation>
    <scope>NUCLEOTIDE SEQUENCE</scope>
</reference>
<dbReference type="SUPFAM" id="SSF54695">
    <property type="entry name" value="POZ domain"/>
    <property type="match status" value="1"/>
</dbReference>
<organism evidence="3 4">
    <name type="scientific">Symbiodinium pilosum</name>
    <name type="common">Dinoflagellate</name>
    <dbReference type="NCBI Taxonomy" id="2952"/>
    <lineage>
        <taxon>Eukaryota</taxon>
        <taxon>Sar</taxon>
        <taxon>Alveolata</taxon>
        <taxon>Dinophyceae</taxon>
        <taxon>Suessiales</taxon>
        <taxon>Symbiodiniaceae</taxon>
        <taxon>Symbiodinium</taxon>
    </lineage>
</organism>
<proteinExistence type="predicted"/>
<dbReference type="SUPFAM" id="SSF49599">
    <property type="entry name" value="TRAF domain-like"/>
    <property type="match status" value="1"/>
</dbReference>
<dbReference type="CDD" id="cd18186">
    <property type="entry name" value="BTB_POZ_ZBTB_KLHL-like"/>
    <property type="match status" value="1"/>
</dbReference>
<dbReference type="SMART" id="SM00225">
    <property type="entry name" value="BTB"/>
    <property type="match status" value="1"/>
</dbReference>
<dbReference type="PROSITE" id="PS50097">
    <property type="entry name" value="BTB"/>
    <property type="match status" value="1"/>
</dbReference>